<evidence type="ECO:0000259" key="6">
    <source>
        <dbReference type="PROSITE" id="PS50054"/>
    </source>
</evidence>
<dbReference type="PIRSF" id="PIRSF000941">
    <property type="entry name" value="DUSP12"/>
    <property type="match status" value="1"/>
</dbReference>
<dbReference type="PROSITE" id="PS50054">
    <property type="entry name" value="TYR_PHOSPHATASE_DUAL"/>
    <property type="match status" value="1"/>
</dbReference>
<dbReference type="GO" id="GO:0008138">
    <property type="term" value="F:protein tyrosine/serine/threonine phosphatase activity"/>
    <property type="evidence" value="ECO:0007669"/>
    <property type="project" value="InterPro"/>
</dbReference>
<evidence type="ECO:0000313" key="8">
    <source>
        <dbReference type="EMBL" id="KRX01145.1"/>
    </source>
</evidence>
<sequence>MSKILDYLYVGDASTAKNLKKLQQLGITHVLNMAKEIPDQHQDKFQYLHINAIDSNDYDITQHFKETNDFIHEAAQNQGKIYIHCAYGISRAPITAMAYLIGKLKYGFYKAKHLVEKSRQETHPSIGFVQQIEKYSEIIKNEGRVTQQTQTKDQQQNKQMEQLEQKQNQNINTNINNIKQQRMNIIQNQQQKETLYKCQKCRKQLFTQSEIVHEKKDPFKDKCTSIFVDQPNWIQSEDLYSNDSKFLCPFCKNKLGEIKQSGKSCSCGQWVAPSFQILLKSIDICKPLGNSVLK</sequence>
<dbReference type="SMART" id="SM00195">
    <property type="entry name" value="DSPc"/>
    <property type="match status" value="1"/>
</dbReference>
<organism evidence="8 9">
    <name type="scientific">Pseudocohnilembus persalinus</name>
    <name type="common">Ciliate</name>
    <dbReference type="NCBI Taxonomy" id="266149"/>
    <lineage>
        <taxon>Eukaryota</taxon>
        <taxon>Sar</taxon>
        <taxon>Alveolata</taxon>
        <taxon>Ciliophora</taxon>
        <taxon>Intramacronucleata</taxon>
        <taxon>Oligohymenophorea</taxon>
        <taxon>Scuticociliatia</taxon>
        <taxon>Philasterida</taxon>
        <taxon>Pseudocohnilembidae</taxon>
        <taxon>Pseudocohnilembus</taxon>
    </lineage>
</organism>
<comment type="similarity">
    <text evidence="1">Belongs to the protein-tyrosine phosphatase family. Non-receptor class dual specificity subfamily.</text>
</comment>
<dbReference type="PANTHER" id="PTHR45848:SF4">
    <property type="entry name" value="DUAL SPECIFICITY PROTEIN PHOSPHATASE 12"/>
    <property type="match status" value="1"/>
</dbReference>
<dbReference type="GO" id="GO:0005634">
    <property type="term" value="C:nucleus"/>
    <property type="evidence" value="ECO:0007669"/>
    <property type="project" value="TreeGrafter"/>
</dbReference>
<keyword evidence="4" id="KW-0904">Protein phosphatase</keyword>
<dbReference type="Pfam" id="PF00782">
    <property type="entry name" value="DSPc"/>
    <property type="match status" value="1"/>
</dbReference>
<dbReference type="EC" id="3.1.3.48" evidence="2"/>
<feature type="active site" description="Phosphocysteine intermediate" evidence="5">
    <location>
        <position position="85"/>
    </location>
</feature>
<dbReference type="PROSITE" id="PS50056">
    <property type="entry name" value="TYR_PHOSPHATASE_2"/>
    <property type="match status" value="1"/>
</dbReference>
<proteinExistence type="inferred from homology"/>
<protein>
    <recommendedName>
        <fullName evidence="2">protein-tyrosine-phosphatase</fullName>
        <ecNumber evidence="2">3.1.3.48</ecNumber>
    </recommendedName>
</protein>
<dbReference type="OrthoDB" id="295580at2759"/>
<feature type="domain" description="Tyrosine specific protein phosphatases" evidence="7">
    <location>
        <begin position="62"/>
        <end position="119"/>
    </location>
</feature>
<dbReference type="InterPro" id="IPR020422">
    <property type="entry name" value="TYR_PHOSPHATASE_DUAL_dom"/>
</dbReference>
<evidence type="ECO:0000256" key="1">
    <source>
        <dbReference type="ARBA" id="ARBA00008601"/>
    </source>
</evidence>
<dbReference type="OMA" id="FAWQGMQ"/>
<evidence type="ECO:0000256" key="2">
    <source>
        <dbReference type="ARBA" id="ARBA00013064"/>
    </source>
</evidence>
<keyword evidence="3" id="KW-0378">Hydrolase</keyword>
<dbReference type="Proteomes" id="UP000054937">
    <property type="component" value="Unassembled WGS sequence"/>
</dbReference>
<feature type="domain" description="Tyrosine-protein phosphatase" evidence="6">
    <location>
        <begin position="1"/>
        <end position="141"/>
    </location>
</feature>
<dbReference type="EMBL" id="LDAU01000176">
    <property type="protein sequence ID" value="KRX01145.1"/>
    <property type="molecule type" value="Genomic_DNA"/>
</dbReference>
<evidence type="ECO:0000256" key="3">
    <source>
        <dbReference type="ARBA" id="ARBA00022801"/>
    </source>
</evidence>
<evidence type="ECO:0000313" key="9">
    <source>
        <dbReference type="Proteomes" id="UP000054937"/>
    </source>
</evidence>
<dbReference type="InterPro" id="IPR016278">
    <property type="entry name" value="DUSP12"/>
</dbReference>
<comment type="caution">
    <text evidence="8">The sequence shown here is derived from an EMBL/GenBank/DDBJ whole genome shotgun (WGS) entry which is preliminary data.</text>
</comment>
<dbReference type="PRINTS" id="PR01908">
    <property type="entry name" value="ADSPHPHTASE"/>
</dbReference>
<reference evidence="8 9" key="1">
    <citation type="journal article" date="2015" name="Sci. Rep.">
        <title>Genome of the facultative scuticociliatosis pathogen Pseudocohnilembus persalinus provides insight into its virulence through horizontal gene transfer.</title>
        <authorList>
            <person name="Xiong J."/>
            <person name="Wang G."/>
            <person name="Cheng J."/>
            <person name="Tian M."/>
            <person name="Pan X."/>
            <person name="Warren A."/>
            <person name="Jiang C."/>
            <person name="Yuan D."/>
            <person name="Miao W."/>
        </authorList>
    </citation>
    <scope>NUCLEOTIDE SEQUENCE [LARGE SCALE GENOMIC DNA]</scope>
    <source>
        <strain evidence="8">36N120E</strain>
    </source>
</reference>
<keyword evidence="9" id="KW-1185">Reference proteome</keyword>
<dbReference type="InterPro" id="IPR000387">
    <property type="entry name" value="Tyr_Pase_dom"/>
</dbReference>
<accession>A0A0V0QG06</accession>
<evidence type="ECO:0000256" key="4">
    <source>
        <dbReference type="ARBA" id="ARBA00022912"/>
    </source>
</evidence>
<gene>
    <name evidence="8" type="ORF">PPERSA_08246</name>
</gene>
<evidence type="ECO:0000259" key="7">
    <source>
        <dbReference type="PROSITE" id="PS50056"/>
    </source>
</evidence>
<name>A0A0V0QG06_PSEPJ</name>
<dbReference type="SUPFAM" id="SSF52799">
    <property type="entry name" value="(Phosphotyrosine protein) phosphatases II"/>
    <property type="match status" value="1"/>
</dbReference>
<dbReference type="InParanoid" id="A0A0V0QG06"/>
<dbReference type="GO" id="GO:0004725">
    <property type="term" value="F:protein tyrosine phosphatase activity"/>
    <property type="evidence" value="ECO:0007669"/>
    <property type="project" value="UniProtKB-EC"/>
</dbReference>
<dbReference type="InterPro" id="IPR029021">
    <property type="entry name" value="Prot-tyrosine_phosphatase-like"/>
</dbReference>
<dbReference type="AlphaFoldDB" id="A0A0V0QG06"/>
<dbReference type="CDD" id="cd14498">
    <property type="entry name" value="DSP"/>
    <property type="match status" value="1"/>
</dbReference>
<dbReference type="Gene3D" id="3.90.190.10">
    <property type="entry name" value="Protein tyrosine phosphatase superfamily"/>
    <property type="match status" value="1"/>
</dbReference>
<evidence type="ECO:0000256" key="5">
    <source>
        <dbReference type="PIRSR" id="PIRSR000941-50"/>
    </source>
</evidence>
<dbReference type="PANTHER" id="PTHR45848">
    <property type="entry name" value="DUAL SPECIFICITY PROTEIN PHOSPHATASE 12 FAMILY MEMBER"/>
    <property type="match status" value="1"/>
</dbReference>
<dbReference type="InterPro" id="IPR000340">
    <property type="entry name" value="Dual-sp_phosphatase_cat-dom"/>
</dbReference>